<evidence type="ECO:0000256" key="5">
    <source>
        <dbReference type="SAM" id="SignalP"/>
    </source>
</evidence>
<evidence type="ECO:0000256" key="2">
    <source>
        <dbReference type="ARBA" id="ARBA00009520"/>
    </source>
</evidence>
<reference evidence="8 9" key="1">
    <citation type="submission" date="2018-08" db="EMBL/GenBank/DDBJ databases">
        <title>Genomic investigation of the strawberry pathogen Phytophthora fragariae indicates pathogenicity is determined by transcriptional variation in three key races.</title>
        <authorList>
            <person name="Adams T.M."/>
            <person name="Armitage A.D."/>
            <person name="Sobczyk M.K."/>
            <person name="Bates H.J."/>
            <person name="Dunwell J.M."/>
            <person name="Nellist C.F."/>
            <person name="Harrison R.J."/>
        </authorList>
    </citation>
    <scope>NUCLEOTIDE SEQUENCE [LARGE SCALE GENOMIC DNA]</scope>
    <source>
        <strain evidence="7 8">NOV-27</strain>
        <strain evidence="6 9">NOV-71</strain>
    </source>
</reference>
<keyword evidence="5" id="KW-0732">Signal</keyword>
<accession>A0A6A3W8Z7</accession>
<evidence type="ECO:0000256" key="4">
    <source>
        <dbReference type="ARBA" id="ARBA00023026"/>
    </source>
</evidence>
<dbReference type="EMBL" id="QXFZ01002209">
    <property type="protein sequence ID" value="KAE9079515.1"/>
    <property type="molecule type" value="Genomic_DNA"/>
</dbReference>
<name>A0A6A3W8Z7_9STRA</name>
<evidence type="ECO:0000256" key="3">
    <source>
        <dbReference type="ARBA" id="ARBA00022525"/>
    </source>
</evidence>
<gene>
    <name evidence="7" type="ORF">PF005_g23090</name>
    <name evidence="6" type="ORF">PF007_g23411</name>
</gene>
<evidence type="ECO:0000313" key="8">
    <source>
        <dbReference type="Proteomes" id="UP000433483"/>
    </source>
</evidence>
<dbReference type="Pfam" id="PF05630">
    <property type="entry name" value="NPP1"/>
    <property type="match status" value="1"/>
</dbReference>
<comment type="similarity">
    <text evidence="2">Belongs to the Necrosis inducing protein (NPP1) family.</text>
</comment>
<dbReference type="PIRSF" id="PIRSF029958">
    <property type="entry name" value="Necrosis-inducing_protein"/>
    <property type="match status" value="1"/>
</dbReference>
<sequence>MNLRSLLATVIAVAGALGSVGGVRIGHDKMQPFAQPEPVIVSEKAAIKFKPNLQIHDGCHPYPAVNAAGETSGGLKGTGDPDGDCKGSPLGSQVYGRASWYKDLWAIMYVWYFPKEQDRTFKGKRHKWTAAVVWLDNPALEKPKILAVSTIGIDGVYKINKSGGEYINGTSIMLAYETGVTTTGLTLATVMDNVESQDFIMWEQMPDAARSGLTGGDFAYPFIDEAFMPNLESARPSF</sequence>
<dbReference type="InterPro" id="IPR008701">
    <property type="entry name" value="NPP1"/>
</dbReference>
<evidence type="ECO:0000313" key="7">
    <source>
        <dbReference type="EMBL" id="KAE9180888.1"/>
    </source>
</evidence>
<dbReference type="AlphaFoldDB" id="A0A6A3W8Z7"/>
<dbReference type="OrthoDB" id="147163at2759"/>
<feature type="chain" id="PRO_5036166449" description="Necrosis inducing protein NPP1 type" evidence="5">
    <location>
        <begin position="23"/>
        <end position="238"/>
    </location>
</feature>
<feature type="signal peptide" evidence="5">
    <location>
        <begin position="1"/>
        <end position="22"/>
    </location>
</feature>
<keyword evidence="8" id="KW-1185">Reference proteome</keyword>
<evidence type="ECO:0000256" key="1">
    <source>
        <dbReference type="ARBA" id="ARBA00004613"/>
    </source>
</evidence>
<dbReference type="Proteomes" id="UP000441208">
    <property type="component" value="Unassembled WGS sequence"/>
</dbReference>
<evidence type="ECO:0000313" key="6">
    <source>
        <dbReference type="EMBL" id="KAE9079515.1"/>
    </source>
</evidence>
<comment type="caution">
    <text evidence="7">The sequence shown here is derived from an EMBL/GenBank/DDBJ whole genome shotgun (WGS) entry which is preliminary data.</text>
</comment>
<dbReference type="PANTHER" id="PTHR33657:SF8">
    <property type="entry name" value="DOMAIN PROTEIN, PUTATIVE (AFU_ORTHOLOGUE AFUA_5G00600)-RELATED"/>
    <property type="match status" value="1"/>
</dbReference>
<dbReference type="Proteomes" id="UP000433483">
    <property type="component" value="Unassembled WGS sequence"/>
</dbReference>
<evidence type="ECO:0008006" key="10">
    <source>
        <dbReference type="Google" id="ProtNLM"/>
    </source>
</evidence>
<proteinExistence type="inferred from homology"/>
<protein>
    <recommendedName>
        <fullName evidence="10">Necrosis inducing protein NPP1 type</fullName>
    </recommendedName>
</protein>
<dbReference type="GO" id="GO:0005576">
    <property type="term" value="C:extracellular region"/>
    <property type="evidence" value="ECO:0007669"/>
    <property type="project" value="UniProtKB-SubCell"/>
</dbReference>
<keyword evidence="3" id="KW-0964">Secreted</keyword>
<comment type="subcellular location">
    <subcellularLocation>
        <location evidence="1">Secreted</location>
    </subcellularLocation>
</comment>
<dbReference type="PANTHER" id="PTHR33657">
    <property type="entry name" value="DOMAIN PROTEIN, PUTATIVE (AFU_ORTHOLOGUE AFUA_5G00600)-RELATED"/>
    <property type="match status" value="1"/>
</dbReference>
<organism evidence="7 8">
    <name type="scientific">Phytophthora fragariae</name>
    <dbReference type="NCBI Taxonomy" id="53985"/>
    <lineage>
        <taxon>Eukaryota</taxon>
        <taxon>Sar</taxon>
        <taxon>Stramenopiles</taxon>
        <taxon>Oomycota</taxon>
        <taxon>Peronosporomycetes</taxon>
        <taxon>Peronosporales</taxon>
        <taxon>Peronosporaceae</taxon>
        <taxon>Phytophthora</taxon>
    </lineage>
</organism>
<keyword evidence="4" id="KW-0843">Virulence</keyword>
<evidence type="ECO:0000313" key="9">
    <source>
        <dbReference type="Proteomes" id="UP000441208"/>
    </source>
</evidence>
<dbReference type="EMBL" id="QXGB01002154">
    <property type="protein sequence ID" value="KAE9180888.1"/>
    <property type="molecule type" value="Genomic_DNA"/>
</dbReference>